<evidence type="ECO:0000256" key="1">
    <source>
        <dbReference type="ARBA" id="ARBA00004123"/>
    </source>
</evidence>
<gene>
    <name evidence="16" type="ORF">BT63DRAFT_436159</name>
</gene>
<evidence type="ECO:0000313" key="17">
    <source>
        <dbReference type="Proteomes" id="UP000799302"/>
    </source>
</evidence>
<feature type="transmembrane region" description="Helical" evidence="14">
    <location>
        <begin position="174"/>
        <end position="196"/>
    </location>
</feature>
<feature type="coiled-coil region" evidence="13">
    <location>
        <begin position="416"/>
        <end position="446"/>
    </location>
</feature>
<evidence type="ECO:0000256" key="2">
    <source>
        <dbReference type="ARBA" id="ARBA00004536"/>
    </source>
</evidence>
<evidence type="ECO:0000256" key="8">
    <source>
        <dbReference type="ARBA" id="ARBA00022949"/>
    </source>
</evidence>
<organism evidence="16 17">
    <name type="scientific">Microthyrium microscopicum</name>
    <dbReference type="NCBI Taxonomy" id="703497"/>
    <lineage>
        <taxon>Eukaryota</taxon>
        <taxon>Fungi</taxon>
        <taxon>Dikarya</taxon>
        <taxon>Ascomycota</taxon>
        <taxon>Pezizomycotina</taxon>
        <taxon>Dothideomycetes</taxon>
        <taxon>Dothideomycetes incertae sedis</taxon>
        <taxon>Microthyriales</taxon>
        <taxon>Microthyriaceae</taxon>
        <taxon>Microthyrium</taxon>
    </lineage>
</organism>
<reference evidence="16" key="1">
    <citation type="journal article" date="2020" name="Stud. Mycol.">
        <title>101 Dothideomycetes genomes: a test case for predicting lifestyles and emergence of pathogens.</title>
        <authorList>
            <person name="Haridas S."/>
            <person name="Albert R."/>
            <person name="Binder M."/>
            <person name="Bloem J."/>
            <person name="Labutti K."/>
            <person name="Salamov A."/>
            <person name="Andreopoulos B."/>
            <person name="Baker S."/>
            <person name="Barry K."/>
            <person name="Bills G."/>
            <person name="Bluhm B."/>
            <person name="Cannon C."/>
            <person name="Castanera R."/>
            <person name="Culley D."/>
            <person name="Daum C."/>
            <person name="Ezra D."/>
            <person name="Gonzalez J."/>
            <person name="Henrissat B."/>
            <person name="Kuo A."/>
            <person name="Liang C."/>
            <person name="Lipzen A."/>
            <person name="Lutzoni F."/>
            <person name="Magnuson J."/>
            <person name="Mondo S."/>
            <person name="Nolan M."/>
            <person name="Ohm R."/>
            <person name="Pangilinan J."/>
            <person name="Park H.-J."/>
            <person name="Ramirez L."/>
            <person name="Alfaro M."/>
            <person name="Sun H."/>
            <person name="Tritt A."/>
            <person name="Yoshinaga Y."/>
            <person name="Zwiers L.-H."/>
            <person name="Turgeon B."/>
            <person name="Goodwin S."/>
            <person name="Spatafora J."/>
            <person name="Crous P."/>
            <person name="Grigoriev I."/>
        </authorList>
    </citation>
    <scope>NUCLEOTIDE SEQUENCE</scope>
    <source>
        <strain evidence="16">CBS 115976</strain>
    </source>
</reference>
<dbReference type="InterPro" id="IPR026859">
    <property type="entry name" value="Myosin-bd"/>
</dbReference>
<evidence type="ECO:0000256" key="6">
    <source>
        <dbReference type="ARBA" id="ARBA00022475"/>
    </source>
</evidence>
<feature type="transmembrane region" description="Helical" evidence="14">
    <location>
        <begin position="143"/>
        <end position="162"/>
    </location>
</feature>
<keyword evidence="11 14" id="KW-0472">Membrane</keyword>
<dbReference type="InterPro" id="IPR026858">
    <property type="entry name" value="Vezatin"/>
</dbReference>
<keyword evidence="17" id="KW-1185">Reference proteome</keyword>
<comment type="subcellular location">
    <subcellularLocation>
        <location evidence="2">Cell junction</location>
        <location evidence="2">Adherens junction</location>
    </subcellularLocation>
    <subcellularLocation>
        <location evidence="3">Cell membrane</location>
        <topology evidence="3">Multi-pass membrane protein</topology>
    </subcellularLocation>
    <subcellularLocation>
        <location evidence="1">Nucleus</location>
    </subcellularLocation>
</comment>
<evidence type="ECO:0000256" key="13">
    <source>
        <dbReference type="SAM" id="Coils"/>
    </source>
</evidence>
<dbReference type="PANTHER" id="PTHR15989">
    <property type="entry name" value="VEZATIN"/>
    <property type="match status" value="1"/>
</dbReference>
<dbReference type="EMBL" id="MU004230">
    <property type="protein sequence ID" value="KAF2675214.1"/>
    <property type="molecule type" value="Genomic_DNA"/>
</dbReference>
<evidence type="ECO:0000259" key="15">
    <source>
        <dbReference type="Pfam" id="PF12632"/>
    </source>
</evidence>
<proteinExistence type="inferred from homology"/>
<evidence type="ECO:0000256" key="7">
    <source>
        <dbReference type="ARBA" id="ARBA00022692"/>
    </source>
</evidence>
<evidence type="ECO:0000256" key="3">
    <source>
        <dbReference type="ARBA" id="ARBA00004651"/>
    </source>
</evidence>
<evidence type="ECO:0000256" key="4">
    <source>
        <dbReference type="ARBA" id="ARBA00007245"/>
    </source>
</evidence>
<dbReference type="GO" id="GO:0005886">
    <property type="term" value="C:plasma membrane"/>
    <property type="evidence" value="ECO:0007669"/>
    <property type="project" value="UniProtKB-SubCell"/>
</dbReference>
<evidence type="ECO:0000313" key="16">
    <source>
        <dbReference type="EMBL" id="KAF2675214.1"/>
    </source>
</evidence>
<dbReference type="OrthoDB" id="21151at2759"/>
<sequence>MEVVIDEDSPLARSLLEGKGLGLDQLLDETNTSSVSESPQPQFAPHLNTTSTLQDKLRKRLGRPLRIAIPHKGPVARIHLACTEAVTSKLSHKENEKFLEHFRYTLIASNLLSEQTGRAPFRPAFIQTPNDTQGSHELELPGWTIDGAMCAVGIPAIFSGLMRWTFTTASIAVILGRLIVVVVFLMLAGSVVAAQLRRQKLQSLRQKTVRSANISAANFQALDQSSNAALTMVREVELISRGYRLSSINLPPITMLDENTNTSQSRRCTRIRRLLSRLYLDTIPILIELCNNLQSFVPQDDLEKYLDIHEIAEPDVKEAFSGALISEIDDQESLSALRAMQWRFNTLRKVFLCHLLALPATGCGADIVPWQNAEAGMESIASTTGEWAEKINEVLGEDEIPTLNPTTPTHRNSPERERYRQQLRKTNELSAELRAMQAKLHILRDDVSRILDGEANINAITPLFNSQADAIGQDIRLLQQTYDSWRTSLLSPADKYDRRRSRASSELRSPASLGGLTVVDEGIANGPSDALRALTGVSSGSSGSPVNSNSDEEVFEAMALPRIRRSMTREEKIAKLQDEEARRSIAREQRQQTSNMVRELETVINTRFSNRMSTGRIPHNGRITSL</sequence>
<dbReference type="PANTHER" id="PTHR15989:SF5">
    <property type="entry name" value="VEZATIN"/>
    <property type="match status" value="1"/>
</dbReference>
<evidence type="ECO:0000256" key="11">
    <source>
        <dbReference type="ARBA" id="ARBA00023136"/>
    </source>
</evidence>
<name>A0A6A6UW64_9PEZI</name>
<evidence type="ECO:0000256" key="14">
    <source>
        <dbReference type="SAM" id="Phobius"/>
    </source>
</evidence>
<keyword evidence="12" id="KW-0539">Nucleus</keyword>
<keyword evidence="7 14" id="KW-0812">Transmembrane</keyword>
<feature type="domain" description="Myosin-binding" evidence="15">
    <location>
        <begin position="158"/>
        <end position="440"/>
    </location>
</feature>
<keyword evidence="6" id="KW-1003">Cell membrane</keyword>
<keyword evidence="9 14" id="KW-1133">Transmembrane helix</keyword>
<evidence type="ECO:0000256" key="12">
    <source>
        <dbReference type="ARBA" id="ARBA00023242"/>
    </source>
</evidence>
<evidence type="ECO:0000256" key="5">
    <source>
        <dbReference type="ARBA" id="ARBA00018125"/>
    </source>
</evidence>
<evidence type="ECO:0000256" key="10">
    <source>
        <dbReference type="ARBA" id="ARBA00023054"/>
    </source>
</evidence>
<evidence type="ECO:0000256" key="9">
    <source>
        <dbReference type="ARBA" id="ARBA00022989"/>
    </source>
</evidence>
<keyword evidence="10 13" id="KW-0175">Coiled coil</keyword>
<protein>
    <recommendedName>
        <fullName evidence="5">Vezatin</fullName>
    </recommendedName>
</protein>
<accession>A0A6A6UW64</accession>
<dbReference type="Pfam" id="PF12632">
    <property type="entry name" value="Vezatin"/>
    <property type="match status" value="1"/>
</dbReference>
<dbReference type="GO" id="GO:0005634">
    <property type="term" value="C:nucleus"/>
    <property type="evidence" value="ECO:0007669"/>
    <property type="project" value="UniProtKB-SubCell"/>
</dbReference>
<dbReference type="Proteomes" id="UP000799302">
    <property type="component" value="Unassembled WGS sequence"/>
</dbReference>
<comment type="similarity">
    <text evidence="4">Belongs to the vezatin family.</text>
</comment>
<keyword evidence="8" id="KW-0965">Cell junction</keyword>
<dbReference type="GO" id="GO:0098609">
    <property type="term" value="P:cell-cell adhesion"/>
    <property type="evidence" value="ECO:0007669"/>
    <property type="project" value="InterPro"/>
</dbReference>
<dbReference type="AlphaFoldDB" id="A0A6A6UW64"/>
<dbReference type="GO" id="GO:0017022">
    <property type="term" value="F:myosin binding"/>
    <property type="evidence" value="ECO:0007669"/>
    <property type="project" value="InterPro"/>
</dbReference>